<organism evidence="5 6">
    <name type="scientific">Rhinocladiella mackenziei CBS 650.93</name>
    <dbReference type="NCBI Taxonomy" id="1442369"/>
    <lineage>
        <taxon>Eukaryota</taxon>
        <taxon>Fungi</taxon>
        <taxon>Dikarya</taxon>
        <taxon>Ascomycota</taxon>
        <taxon>Pezizomycotina</taxon>
        <taxon>Eurotiomycetes</taxon>
        <taxon>Chaetothyriomycetidae</taxon>
        <taxon>Chaetothyriales</taxon>
        <taxon>Herpotrichiellaceae</taxon>
        <taxon>Rhinocladiella</taxon>
    </lineage>
</organism>
<feature type="coiled-coil region" evidence="2">
    <location>
        <begin position="248"/>
        <end position="275"/>
    </location>
</feature>
<dbReference type="SUPFAM" id="SSF52540">
    <property type="entry name" value="P-loop containing nucleoside triphosphate hydrolases"/>
    <property type="match status" value="1"/>
</dbReference>
<evidence type="ECO:0000256" key="3">
    <source>
        <dbReference type="SAM" id="MobiDB-lite"/>
    </source>
</evidence>
<feature type="domain" description="NACHT" evidence="4">
    <location>
        <begin position="326"/>
        <end position="473"/>
    </location>
</feature>
<name>A0A0D2FM67_9EURO</name>
<dbReference type="VEuPathDB" id="FungiDB:Z518_06592"/>
<feature type="compositionally biased region" description="Low complexity" evidence="3">
    <location>
        <begin position="13"/>
        <end position="23"/>
    </location>
</feature>
<dbReference type="Pfam" id="PF24883">
    <property type="entry name" value="NPHP3_N"/>
    <property type="match status" value="1"/>
</dbReference>
<keyword evidence="6" id="KW-1185">Reference proteome</keyword>
<dbReference type="Gene3D" id="3.40.50.300">
    <property type="entry name" value="P-loop containing nucleotide triphosphate hydrolases"/>
    <property type="match status" value="1"/>
</dbReference>
<dbReference type="OrthoDB" id="674604at2759"/>
<dbReference type="GeneID" id="25294663"/>
<protein>
    <recommendedName>
        <fullName evidence="4">NACHT domain-containing protein</fullName>
    </recommendedName>
</protein>
<dbReference type="EMBL" id="KN847479">
    <property type="protein sequence ID" value="KIX03042.1"/>
    <property type="molecule type" value="Genomic_DNA"/>
</dbReference>
<dbReference type="PANTHER" id="PTHR10039">
    <property type="entry name" value="AMELOGENIN"/>
    <property type="match status" value="1"/>
</dbReference>
<dbReference type="InterPro" id="IPR007111">
    <property type="entry name" value="NACHT_NTPase"/>
</dbReference>
<evidence type="ECO:0000256" key="1">
    <source>
        <dbReference type="ARBA" id="ARBA00022737"/>
    </source>
</evidence>
<dbReference type="InterPro" id="IPR056884">
    <property type="entry name" value="NPHP3-like_N"/>
</dbReference>
<keyword evidence="1" id="KW-0677">Repeat</keyword>
<feature type="region of interest" description="Disordered" evidence="3">
    <location>
        <begin position="10"/>
        <end position="32"/>
    </location>
</feature>
<gene>
    <name evidence="5" type="ORF">Z518_06592</name>
</gene>
<sequence length="868" mass="98640">MPSWLERFRQRISSQGSTSGQSQNLPTSTTTPQDFQTRVFRCLSGPDQETIRQHLLPDTGVIDTVVQQALTATSQKQKICQAKRWTFTFRGQTVVLREKAGNVVQWLDRLKQVGDVASNADPVHIGLPWAGIRLLLEAAVSEHRQMATLLVGLEMALYLSNRLQVYMAFLASLARTPACENFESTLVDFHVLILRFLARAIRIYEKGSIARGFEAFWRMEEVSTFEDESNKMASRAELETRNCDRDLHGIARQQLEEALRKLEDLRDIRKGIDELKHKLDLSKLPEAAGAAFNSYHDELDARCHPKTRGDLLRDIDTWANDVNGETIFWLRGMAGTGKSTISRTVAQTLDDQNQLGASFFFKRGERDRENARLFFPTIVHGLVRQVPELKPHVHRTVDDDPGIAGRTLKEQFDKLIFQPLTRLGSIPSIPLILVVDALDECDREGDIRTIISQLARTRELNTVRLRVFLTSRPELPIRLGFAQISVKTHRDVALHDIPLHTIEHDISVYLKDELTRIRDDHQSLLQAGQSLAPDWPGTQALSTLTQLAVPLFIVAATVCRFIGDIKGNPTKRLAKILDQPIGQRPQLELTYLPVLSQMVAGVQDDEEREEFCHNFRRIVGSIVLLTNPLSIICLARLLDIDEADIDDQLRSLHSVLWVPTDNHTPVHLLHLSFREFLMKKSHSDLGRPFMIDESTAHGFLADKCLALLQSSEGLHKDICQLRRPGVLRKEIDNATIEAYIPGHVQYACRSWVHHVQHSGRKIRDGDSIDYFLRQHFLHWLECLSLLGQISDSICLIDTLQSRMEGNHSELYTFLYDARRLVLTFNFILAQAPLQVYEHSPIHFSGAKITKYRSNGRATRAVECMLTNL</sequence>
<keyword evidence="2" id="KW-0175">Coiled coil</keyword>
<evidence type="ECO:0000259" key="4">
    <source>
        <dbReference type="PROSITE" id="PS50837"/>
    </source>
</evidence>
<evidence type="ECO:0000313" key="5">
    <source>
        <dbReference type="EMBL" id="KIX03042.1"/>
    </source>
</evidence>
<dbReference type="RefSeq" id="XP_013270178.1">
    <property type="nucleotide sequence ID" value="XM_013414724.1"/>
</dbReference>
<dbReference type="InterPro" id="IPR027417">
    <property type="entry name" value="P-loop_NTPase"/>
</dbReference>
<evidence type="ECO:0000313" key="6">
    <source>
        <dbReference type="Proteomes" id="UP000053617"/>
    </source>
</evidence>
<evidence type="ECO:0000256" key="2">
    <source>
        <dbReference type="SAM" id="Coils"/>
    </source>
</evidence>
<dbReference type="PANTHER" id="PTHR10039:SF17">
    <property type="entry name" value="FUNGAL STAND N-TERMINAL GOODBYE DOMAIN-CONTAINING PROTEIN-RELATED"/>
    <property type="match status" value="1"/>
</dbReference>
<dbReference type="AlphaFoldDB" id="A0A0D2FM67"/>
<reference evidence="5 6" key="1">
    <citation type="submission" date="2015-01" db="EMBL/GenBank/DDBJ databases">
        <title>The Genome Sequence of Rhinocladiella mackenzie CBS 650.93.</title>
        <authorList>
            <consortium name="The Broad Institute Genomics Platform"/>
            <person name="Cuomo C."/>
            <person name="de Hoog S."/>
            <person name="Gorbushina A."/>
            <person name="Stielow B."/>
            <person name="Teixiera M."/>
            <person name="Abouelleil A."/>
            <person name="Chapman S.B."/>
            <person name="Priest M."/>
            <person name="Young S.K."/>
            <person name="Wortman J."/>
            <person name="Nusbaum C."/>
            <person name="Birren B."/>
        </authorList>
    </citation>
    <scope>NUCLEOTIDE SEQUENCE [LARGE SCALE GENOMIC DNA]</scope>
    <source>
        <strain evidence="5 6">CBS 650.93</strain>
    </source>
</reference>
<dbReference type="Proteomes" id="UP000053617">
    <property type="component" value="Unassembled WGS sequence"/>
</dbReference>
<accession>A0A0D2FM67</accession>
<dbReference type="HOGENOM" id="CLU_000288_6_16_1"/>
<dbReference type="PROSITE" id="PS50837">
    <property type="entry name" value="NACHT"/>
    <property type="match status" value="1"/>
</dbReference>
<proteinExistence type="predicted"/>